<evidence type="ECO:0000256" key="1">
    <source>
        <dbReference type="SAM" id="MobiDB-lite"/>
    </source>
</evidence>
<accession>A0A5Q4BY47</accession>
<dbReference type="GO" id="GO:0003676">
    <property type="term" value="F:nucleic acid binding"/>
    <property type="evidence" value="ECO:0007669"/>
    <property type="project" value="InterPro"/>
</dbReference>
<name>A0A5Q4BY47_9PEZI</name>
<dbReference type="AlphaFoldDB" id="A0A5Q4BY47"/>
<organism evidence="2 3">
    <name type="scientific">Colletotrichum shisoi</name>
    <dbReference type="NCBI Taxonomy" id="2078593"/>
    <lineage>
        <taxon>Eukaryota</taxon>
        <taxon>Fungi</taxon>
        <taxon>Dikarya</taxon>
        <taxon>Ascomycota</taxon>
        <taxon>Pezizomycotina</taxon>
        <taxon>Sordariomycetes</taxon>
        <taxon>Hypocreomycetidae</taxon>
        <taxon>Glomerellales</taxon>
        <taxon>Glomerellaceae</taxon>
        <taxon>Colletotrichum</taxon>
        <taxon>Colletotrichum destructivum species complex</taxon>
    </lineage>
</organism>
<dbReference type="GO" id="GO:0008270">
    <property type="term" value="F:zinc ion binding"/>
    <property type="evidence" value="ECO:0007669"/>
    <property type="project" value="InterPro"/>
</dbReference>
<feature type="region of interest" description="Disordered" evidence="1">
    <location>
        <begin position="434"/>
        <end position="524"/>
    </location>
</feature>
<gene>
    <name evidence="2" type="ORF">CSHISOI_04070</name>
</gene>
<dbReference type="EMBL" id="PUHP01000265">
    <property type="protein sequence ID" value="TQN71496.1"/>
    <property type="molecule type" value="Genomic_DNA"/>
</dbReference>
<evidence type="ECO:0000313" key="3">
    <source>
        <dbReference type="Proteomes" id="UP000326340"/>
    </source>
</evidence>
<sequence>MAESRSLPVPAQGDIYSHDGKLSITNAAANVFVVYGRQPQDASHPSSSLSVDFVMGNIYLIDSVYFPPFQCSSTRHFGSLVKGFGLDFDGYHRGDTKIKTVYDDVVCILGNQPGASCSIGTVAGNLVTVLDLSRLLTRPKPSNVTVSYVHGMALHESHLAYGGGLHRALSTWTSMAFPPASQAPSQTSPTKAVTLVNEGQAPKSDGNSTIWEEKKRGRPGQKNTVNGTVNLKKAINDRDEAWQKTMDAKKQTAAAVREADLRNLGLLSLVQDLGPATTFDDAQSLVNPPRNCGNCHRVAHQVRDCIGPVDAHGFIAACPLCNQNDHIYDQCVSRTQRTKRERKALDFEYLVLWRQNKAPIRSNICWVIVWVKYNCPRMSLPHTKEFALTLSRRQANTAPYPDWQTYCYPITSADASAESNILLHDPGTIYEGGRSCSLYPGSQTTRPNPGGSAAKRKMERLGIKTSPATQNKPSKKQKRKKARSKMGNSKFATGANCTILQRPLPAAPPARGIPSVKIKQEDQD</sequence>
<feature type="compositionally biased region" description="Basic residues" evidence="1">
    <location>
        <begin position="473"/>
        <end position="484"/>
    </location>
</feature>
<dbReference type="InterPro" id="IPR036875">
    <property type="entry name" value="Znf_CCHC_sf"/>
</dbReference>
<dbReference type="SUPFAM" id="SSF57756">
    <property type="entry name" value="Retrovirus zinc finger-like domains"/>
    <property type="match status" value="1"/>
</dbReference>
<dbReference type="OrthoDB" id="4777753at2759"/>
<protein>
    <submittedName>
        <fullName evidence="2">Uncharacterized protein</fullName>
    </submittedName>
</protein>
<reference evidence="2 3" key="1">
    <citation type="journal article" date="2019" name="Sci. Rep.">
        <title>Colletotrichum shisoi sp. nov., an anthracnose pathogen of Perilla frutescens in Japan: molecular phylogenetic, morphological and genomic evidence.</title>
        <authorList>
            <person name="Gan P."/>
            <person name="Tsushima A."/>
            <person name="Hiroyama R."/>
            <person name="Narusaka M."/>
            <person name="Takano Y."/>
            <person name="Narusaka Y."/>
            <person name="Kawaradani M."/>
            <person name="Damm U."/>
            <person name="Shirasu K."/>
        </authorList>
    </citation>
    <scope>NUCLEOTIDE SEQUENCE [LARGE SCALE GENOMIC DNA]</scope>
    <source>
        <strain evidence="2 3">PG-2018a</strain>
    </source>
</reference>
<feature type="region of interest" description="Disordered" evidence="1">
    <location>
        <begin position="198"/>
        <end position="224"/>
    </location>
</feature>
<comment type="caution">
    <text evidence="2">The sequence shown here is derived from an EMBL/GenBank/DDBJ whole genome shotgun (WGS) entry which is preliminary data.</text>
</comment>
<keyword evidence="3" id="KW-1185">Reference proteome</keyword>
<dbReference type="Proteomes" id="UP000326340">
    <property type="component" value="Unassembled WGS sequence"/>
</dbReference>
<proteinExistence type="predicted"/>
<feature type="compositionally biased region" description="Polar residues" evidence="1">
    <location>
        <begin position="486"/>
        <end position="499"/>
    </location>
</feature>
<evidence type="ECO:0000313" key="2">
    <source>
        <dbReference type="EMBL" id="TQN71496.1"/>
    </source>
</evidence>